<feature type="chain" id="PRO_5017331081" evidence="1">
    <location>
        <begin position="23"/>
        <end position="718"/>
    </location>
</feature>
<accession>A0A386HN65</accession>
<dbReference type="Pfam" id="PF00754">
    <property type="entry name" value="F5_F8_type_C"/>
    <property type="match status" value="1"/>
</dbReference>
<feature type="signal peptide" evidence="1">
    <location>
        <begin position="1"/>
        <end position="22"/>
    </location>
</feature>
<dbReference type="SUPFAM" id="SSF51445">
    <property type="entry name" value="(Trans)glycosidases"/>
    <property type="match status" value="1"/>
</dbReference>
<feature type="domain" description="F5/8 type C" evidence="2">
    <location>
        <begin position="120"/>
        <end position="266"/>
    </location>
</feature>
<dbReference type="RefSeq" id="WP_119985566.1">
    <property type="nucleotide sequence ID" value="NZ_CP032489.1"/>
</dbReference>
<evidence type="ECO:0000313" key="3">
    <source>
        <dbReference type="EMBL" id="AYD46960.1"/>
    </source>
</evidence>
<sequence>MKIFFCFLITCFLSNFSSCLIAQTSIVKTLPAEVIIDYGEGKPANSFIPNQSLGFGIDGHEKGDNATMLSAANIIAVQTIGLHNLSYRLRTELGMEAWHWNPEGHWSDEKDHQGYWVSDTNSTKPIELSWGYFLPRRGNTFDQAENNSYSRIDDGEEKTFWKSNPYLDAYFTGVPDSIHPQWIAVDLGKEKLINQIVIHWAAPYATDIRLEYANDSAVSDFNGVTILDPYKESIWKPLPIVYRYLIKGGKSVIHLPKIIHARVVRIDFLKSSHTALPGSKDRRDSCGFAIREIEVGILKNGLFKNYVIKGKTNKTQSTVFVSTTDLWHRSTDKDVNTEQPGIDFIYKSGLARKNPALLAAGLVYDIPENTLALVKYLHRKHYPILGLELGEEPDGQYISPQDFAELYLQSAKKIKQEFPHMTLGGPSFQGLDFEYLDDPKVDSWQAKLYNQLKKRNGLSFFQFMSFEWYPLDDICAPAPPQVIAQRATLTTDIKLLLGNILPANFPLYITESGYSVLGIEPEVKMDGAVLNADVTGQFFALGGSKIFMYGVEPGYLMNESDDCKSYGNLEYFGLNDEGKIKFRTGLYYSSWLCAQKWAQPADKNLEIFNAYSNVKDVDGNEYLSAYPLLLPDGKWSVMLVNKNPNTSYNVSVEIQNQKGIHPLLLNAEVYQFSDKQYQWKADDENGYPRKSEMPESFILKGAQTVSLPAYSITVLCQN</sequence>
<keyword evidence="1" id="KW-0732">Signal</keyword>
<evidence type="ECO:0000313" key="4">
    <source>
        <dbReference type="Proteomes" id="UP000266118"/>
    </source>
</evidence>
<reference evidence="3 4" key="1">
    <citation type="submission" date="2018-09" db="EMBL/GenBank/DDBJ databases">
        <title>Arachidicoccus sp. nov., a bacterium isolated from soil.</title>
        <authorList>
            <person name="Weon H.-Y."/>
            <person name="Kwon S.-W."/>
            <person name="Lee S.A."/>
        </authorList>
    </citation>
    <scope>NUCLEOTIDE SEQUENCE [LARGE SCALE GENOMIC DNA]</scope>
    <source>
        <strain evidence="3 4">KIS59-12</strain>
    </source>
</reference>
<dbReference type="Proteomes" id="UP000266118">
    <property type="component" value="Chromosome"/>
</dbReference>
<dbReference type="InterPro" id="IPR017853">
    <property type="entry name" value="GH"/>
</dbReference>
<dbReference type="Gene3D" id="2.60.120.260">
    <property type="entry name" value="Galactose-binding domain-like"/>
    <property type="match status" value="1"/>
</dbReference>
<dbReference type="KEGG" id="ark:D6B99_04630"/>
<keyword evidence="4" id="KW-1185">Reference proteome</keyword>
<dbReference type="Gene3D" id="3.20.20.80">
    <property type="entry name" value="Glycosidases"/>
    <property type="match status" value="1"/>
</dbReference>
<proteinExistence type="predicted"/>
<dbReference type="InterPro" id="IPR008979">
    <property type="entry name" value="Galactose-bd-like_sf"/>
</dbReference>
<dbReference type="InterPro" id="IPR013780">
    <property type="entry name" value="Glyco_hydro_b"/>
</dbReference>
<gene>
    <name evidence="3" type="ORF">D6B99_04630</name>
</gene>
<dbReference type="SUPFAM" id="SSF49785">
    <property type="entry name" value="Galactose-binding domain-like"/>
    <property type="match status" value="1"/>
</dbReference>
<dbReference type="PROSITE" id="PS50022">
    <property type="entry name" value="FA58C_3"/>
    <property type="match status" value="1"/>
</dbReference>
<dbReference type="OrthoDB" id="9758333at2"/>
<organism evidence="3 4">
    <name type="scientific">Arachidicoccus soli</name>
    <dbReference type="NCBI Taxonomy" id="2341117"/>
    <lineage>
        <taxon>Bacteria</taxon>
        <taxon>Pseudomonadati</taxon>
        <taxon>Bacteroidota</taxon>
        <taxon>Chitinophagia</taxon>
        <taxon>Chitinophagales</taxon>
        <taxon>Chitinophagaceae</taxon>
        <taxon>Arachidicoccus</taxon>
    </lineage>
</organism>
<name>A0A386HN65_9BACT</name>
<dbReference type="Gene3D" id="2.60.40.1180">
    <property type="entry name" value="Golgi alpha-mannosidase II"/>
    <property type="match status" value="1"/>
</dbReference>
<dbReference type="InterPro" id="IPR000421">
    <property type="entry name" value="FA58C"/>
</dbReference>
<evidence type="ECO:0000259" key="2">
    <source>
        <dbReference type="PROSITE" id="PS50022"/>
    </source>
</evidence>
<evidence type="ECO:0000256" key="1">
    <source>
        <dbReference type="SAM" id="SignalP"/>
    </source>
</evidence>
<dbReference type="EMBL" id="CP032489">
    <property type="protein sequence ID" value="AYD46960.1"/>
    <property type="molecule type" value="Genomic_DNA"/>
</dbReference>
<protein>
    <submittedName>
        <fullName evidence="3">Discoidin domain-containing protein</fullName>
    </submittedName>
</protein>
<dbReference type="AlphaFoldDB" id="A0A386HN65"/>